<reference evidence="1" key="1">
    <citation type="submission" date="2023-06" db="EMBL/GenBank/DDBJ databases">
        <authorList>
            <consortium name="Lawrence Berkeley National Laboratory"/>
            <person name="Ahrendt S."/>
            <person name="Sahu N."/>
            <person name="Indic B."/>
            <person name="Wong-Bajracharya J."/>
            <person name="Merenyi Z."/>
            <person name="Ke H.-M."/>
            <person name="Monk M."/>
            <person name="Kocsube S."/>
            <person name="Drula E."/>
            <person name="Lipzen A."/>
            <person name="Balint B."/>
            <person name="Henrissat B."/>
            <person name="Andreopoulos B."/>
            <person name="Martin F.M."/>
            <person name="Harder C.B."/>
            <person name="Rigling D."/>
            <person name="Ford K.L."/>
            <person name="Foster G.D."/>
            <person name="Pangilinan J."/>
            <person name="Papanicolaou A."/>
            <person name="Barry K."/>
            <person name="LaButti K."/>
            <person name="Viragh M."/>
            <person name="Koriabine M."/>
            <person name="Yan M."/>
            <person name="Riley R."/>
            <person name="Champramary S."/>
            <person name="Plett K.L."/>
            <person name="Tsai I.J."/>
            <person name="Slot J."/>
            <person name="Sipos G."/>
            <person name="Plett J."/>
            <person name="Nagy L.G."/>
            <person name="Grigoriev I.V."/>
        </authorList>
    </citation>
    <scope>NUCLEOTIDE SEQUENCE</scope>
    <source>
        <strain evidence="1">CCBAS 213</strain>
    </source>
</reference>
<sequence length="360" mass="41418">MDAIRIRFTKCGDVFQRFNFSDDTEEEVVFNSLPHSTIQVDVGVTELASSSNLDRGSAWYLGARTRTSNDEPGVQLAIKLATHIEVQPRTEQYEVAQSLKEEALFYSRYLKKLQGRVVPVHFGFWIGRTSWAVRFWNGVAIRGHAGWRSIRMKIGTPRFFFFHRKAFRQTFVRVHRMKFGAAIQALHDADVEHRQLDDRHHLLYNEGSGDVRIVDFTQATGRHVCQRQLPLIRYAACPSEKIMRCDELIQAGKLLGLFGSAPEDQDTDMKRACMFYKRQRALGLSHSLALEAQLQFLLRYRDNHWHRTGQLESLKLTGRPRSCTRHSPVTPEVIDTILKETGVSRRGSNSIRIRSNTFSP</sequence>
<gene>
    <name evidence="1" type="ORF">EV420DRAFT_145897</name>
</gene>
<dbReference type="AlphaFoldDB" id="A0AA39NAI5"/>
<protein>
    <recommendedName>
        <fullName evidence="3">Protein kinase domain-containing protein</fullName>
    </recommendedName>
</protein>
<name>A0AA39NAI5_ARMTA</name>
<dbReference type="GeneID" id="85352580"/>
<organism evidence="1 2">
    <name type="scientific">Armillaria tabescens</name>
    <name type="common">Ringless honey mushroom</name>
    <name type="synonym">Agaricus tabescens</name>
    <dbReference type="NCBI Taxonomy" id="1929756"/>
    <lineage>
        <taxon>Eukaryota</taxon>
        <taxon>Fungi</taxon>
        <taxon>Dikarya</taxon>
        <taxon>Basidiomycota</taxon>
        <taxon>Agaricomycotina</taxon>
        <taxon>Agaricomycetes</taxon>
        <taxon>Agaricomycetidae</taxon>
        <taxon>Agaricales</taxon>
        <taxon>Marasmiineae</taxon>
        <taxon>Physalacriaceae</taxon>
        <taxon>Desarmillaria</taxon>
    </lineage>
</organism>
<evidence type="ECO:0008006" key="3">
    <source>
        <dbReference type="Google" id="ProtNLM"/>
    </source>
</evidence>
<evidence type="ECO:0000313" key="2">
    <source>
        <dbReference type="Proteomes" id="UP001175211"/>
    </source>
</evidence>
<proteinExistence type="predicted"/>
<comment type="caution">
    <text evidence="1">The sequence shown here is derived from an EMBL/GenBank/DDBJ whole genome shotgun (WGS) entry which is preliminary data.</text>
</comment>
<evidence type="ECO:0000313" key="1">
    <source>
        <dbReference type="EMBL" id="KAK0462070.1"/>
    </source>
</evidence>
<accession>A0AA39NAI5</accession>
<dbReference type="EMBL" id="JAUEPS010000010">
    <property type="protein sequence ID" value="KAK0462070.1"/>
    <property type="molecule type" value="Genomic_DNA"/>
</dbReference>
<dbReference type="Proteomes" id="UP001175211">
    <property type="component" value="Unassembled WGS sequence"/>
</dbReference>
<keyword evidence="2" id="KW-1185">Reference proteome</keyword>
<dbReference type="RefSeq" id="XP_060333808.1">
    <property type="nucleotide sequence ID" value="XM_060469032.1"/>
</dbReference>